<organism evidence="1 2">
    <name type="scientific">Gracilibacillus salinarum</name>
    <dbReference type="NCBI Taxonomy" id="2932255"/>
    <lineage>
        <taxon>Bacteria</taxon>
        <taxon>Bacillati</taxon>
        <taxon>Bacillota</taxon>
        <taxon>Bacilli</taxon>
        <taxon>Bacillales</taxon>
        <taxon>Bacillaceae</taxon>
        <taxon>Gracilibacillus</taxon>
    </lineage>
</organism>
<dbReference type="Pfam" id="PF22091">
    <property type="entry name" value="DUF6941"/>
    <property type="match status" value="1"/>
</dbReference>
<evidence type="ECO:0000313" key="2">
    <source>
        <dbReference type="Proteomes" id="UP000831537"/>
    </source>
</evidence>
<dbReference type="Proteomes" id="UP000831537">
    <property type="component" value="Chromosome"/>
</dbReference>
<dbReference type="RefSeq" id="WP_244745857.1">
    <property type="nucleotide sequence ID" value="NZ_CP095071.1"/>
</dbReference>
<keyword evidence="2" id="KW-1185">Reference proteome</keyword>
<proteinExistence type="predicted"/>
<accession>A0ABY4GN82</accession>
<name>A0ABY4GN82_9BACI</name>
<gene>
    <name evidence="1" type="ORF">MUN87_02010</name>
</gene>
<dbReference type="InterPro" id="IPR054221">
    <property type="entry name" value="DUF6941"/>
</dbReference>
<evidence type="ECO:0000313" key="1">
    <source>
        <dbReference type="EMBL" id="UOQ85704.1"/>
    </source>
</evidence>
<protein>
    <submittedName>
        <fullName evidence="1">Uncharacterized protein</fullName>
    </submittedName>
</protein>
<sequence>MGYAKVNNITFCKDITMHDDGTNTYHNVFDVLTFDSFPKKLEFLVIVGLEYNLQERDNRHFYFHFKSPKGKKIGDKIKQQFAPSEKKKTFIEGQFKFKNFPVETEGFYEFYIEYNDEVIGSNLIYIQDMEEGD</sequence>
<reference evidence="1 2" key="1">
    <citation type="submission" date="2022-04" db="EMBL/GenBank/DDBJ databases">
        <title>Gracilibacillus sp. isolated from saltern.</title>
        <authorList>
            <person name="Won M."/>
            <person name="Lee C.-M."/>
            <person name="Woen H.-Y."/>
            <person name="Kwon S.-W."/>
        </authorList>
    </citation>
    <scope>NUCLEOTIDE SEQUENCE [LARGE SCALE GENOMIC DNA]</scope>
    <source>
        <strain evidence="1 2">SSPM10-3</strain>
    </source>
</reference>
<dbReference type="EMBL" id="CP095071">
    <property type="protein sequence ID" value="UOQ85704.1"/>
    <property type="molecule type" value="Genomic_DNA"/>
</dbReference>